<dbReference type="AlphaFoldDB" id="X0WI21"/>
<comment type="caution">
    <text evidence="1">The sequence shown here is derived from an EMBL/GenBank/DDBJ whole genome shotgun (WGS) entry which is preliminary data.</text>
</comment>
<sequence>MKKGYNTKELLALGPQRVYSGRNLATISFPLGGIGTGSVGISGRGGLLDWEI</sequence>
<name>X0WI21_9ZZZZ</name>
<accession>X0WI21</accession>
<evidence type="ECO:0008006" key="2">
    <source>
        <dbReference type="Google" id="ProtNLM"/>
    </source>
</evidence>
<reference evidence="1" key="1">
    <citation type="journal article" date="2014" name="Front. Microbiol.">
        <title>High frequency of phylogenetically diverse reductive dehalogenase-homologous genes in deep subseafloor sedimentary metagenomes.</title>
        <authorList>
            <person name="Kawai M."/>
            <person name="Futagami T."/>
            <person name="Toyoda A."/>
            <person name="Takaki Y."/>
            <person name="Nishi S."/>
            <person name="Hori S."/>
            <person name="Arai W."/>
            <person name="Tsubouchi T."/>
            <person name="Morono Y."/>
            <person name="Uchiyama I."/>
            <person name="Ito T."/>
            <person name="Fujiyama A."/>
            <person name="Inagaki F."/>
            <person name="Takami H."/>
        </authorList>
    </citation>
    <scope>NUCLEOTIDE SEQUENCE</scope>
    <source>
        <strain evidence="1">Expedition CK06-06</strain>
    </source>
</reference>
<organism evidence="1">
    <name type="scientific">marine sediment metagenome</name>
    <dbReference type="NCBI Taxonomy" id="412755"/>
    <lineage>
        <taxon>unclassified sequences</taxon>
        <taxon>metagenomes</taxon>
        <taxon>ecological metagenomes</taxon>
    </lineage>
</organism>
<feature type="non-terminal residue" evidence="1">
    <location>
        <position position="52"/>
    </location>
</feature>
<evidence type="ECO:0000313" key="1">
    <source>
        <dbReference type="EMBL" id="GAG30325.1"/>
    </source>
</evidence>
<gene>
    <name evidence="1" type="ORF">S01H1_66391</name>
</gene>
<protein>
    <recommendedName>
        <fullName evidence="2">Glycosyl-hydrolase family 116 N-terminal domain-containing protein</fullName>
    </recommendedName>
</protein>
<proteinExistence type="predicted"/>
<dbReference type="EMBL" id="BARS01043894">
    <property type="protein sequence ID" value="GAG30325.1"/>
    <property type="molecule type" value="Genomic_DNA"/>
</dbReference>